<keyword evidence="2" id="KW-1185">Reference proteome</keyword>
<evidence type="ECO:0000313" key="2">
    <source>
        <dbReference type="Proteomes" id="UP000282184"/>
    </source>
</evidence>
<evidence type="ECO:0000313" key="1">
    <source>
        <dbReference type="EMBL" id="RTQ50789.1"/>
    </source>
</evidence>
<protein>
    <submittedName>
        <fullName evidence="1">Uncharacterized protein</fullName>
    </submittedName>
</protein>
<accession>A0A431U4K4</accession>
<reference evidence="1 2" key="1">
    <citation type="submission" date="2018-12" db="EMBL/GenBank/DDBJ databases">
        <title>Hymenobacter gummosus sp. nov., isolated from a spring.</title>
        <authorList>
            <person name="Nie L."/>
        </authorList>
    </citation>
    <scope>NUCLEOTIDE SEQUENCE [LARGE SCALE GENOMIC DNA]</scope>
    <source>
        <strain evidence="1 2">KCTC 52166</strain>
    </source>
</reference>
<gene>
    <name evidence="1" type="ORF">EJV47_09210</name>
</gene>
<name>A0A431U4K4_9BACT</name>
<dbReference type="RefSeq" id="WP_126692855.1">
    <property type="nucleotide sequence ID" value="NZ_RXOF01000004.1"/>
</dbReference>
<organism evidence="1 2">
    <name type="scientific">Hymenobacter gummosus</name>
    <dbReference type="NCBI Taxonomy" id="1776032"/>
    <lineage>
        <taxon>Bacteria</taxon>
        <taxon>Pseudomonadati</taxon>
        <taxon>Bacteroidota</taxon>
        <taxon>Cytophagia</taxon>
        <taxon>Cytophagales</taxon>
        <taxon>Hymenobacteraceae</taxon>
        <taxon>Hymenobacter</taxon>
    </lineage>
</organism>
<dbReference type="OrthoDB" id="885790at2"/>
<proteinExistence type="predicted"/>
<dbReference type="AlphaFoldDB" id="A0A431U4K4"/>
<dbReference type="Proteomes" id="UP000282184">
    <property type="component" value="Unassembled WGS sequence"/>
</dbReference>
<dbReference type="EMBL" id="RXOF01000004">
    <property type="protein sequence ID" value="RTQ50789.1"/>
    <property type="molecule type" value="Genomic_DNA"/>
</dbReference>
<comment type="caution">
    <text evidence="1">The sequence shown here is derived from an EMBL/GenBank/DDBJ whole genome shotgun (WGS) entry which is preliminary data.</text>
</comment>
<sequence>MLLSTPGARRRPAAAAKRLGLIAALLLGAQVCYAQVAQLVGLAILMSANGGSMGPDMQFVSKGKGSYQLPDASWQTSYVTVTNKGLEAGKGKQAIPMEFNEFRQAVVNLDTFAVVTDVRFMPVDKDAQPVRPVTLLGRRVLHRPQVELLEYATVTGAVPVLRFPDGRAVALPKKPKDFRAAMLLLVGDQPKLAEQLRGNELEATHARQILDVYLRWKPAGFDPTALLAAAPAAQ</sequence>